<sequence>MSDAPCGLNGCAQPTDPDSPIGRCGDCTLAWTVEWMRLQEISRRRREAVTNRAPVDAILLAQAFYREDTAAGQAVADNCDLWSVLMQTFGFLFATLRQFDVDIEERLDIWLAATRAEIGEAS</sequence>
<comment type="caution">
    <text evidence="1">The sequence shown here is derived from an EMBL/GenBank/DDBJ whole genome shotgun (WGS) entry which is preliminary data.</text>
</comment>
<dbReference type="RefSeq" id="WP_268787970.1">
    <property type="nucleotide sequence ID" value="NZ_JAPQYE010000026.1"/>
</dbReference>
<keyword evidence="2" id="KW-1185">Reference proteome</keyword>
<dbReference type="Proteomes" id="UP001084650">
    <property type="component" value="Unassembled WGS sequence"/>
</dbReference>
<proteinExistence type="predicted"/>
<dbReference type="EMBL" id="JAPQYE010000026">
    <property type="protein sequence ID" value="MCZ0732216.1"/>
    <property type="molecule type" value="Genomic_DNA"/>
</dbReference>
<protein>
    <submittedName>
        <fullName evidence="1">Uncharacterized protein</fullName>
    </submittedName>
</protein>
<reference evidence="1" key="1">
    <citation type="submission" date="2022-12" db="EMBL/GenBank/DDBJ databases">
        <title>Whole genome sequence of Mycolicibacterium iranicum strain SBH312.</title>
        <authorList>
            <person name="Jani J."/>
            <person name="Arifin Mustapha Z."/>
            <person name="Ahmed K."/>
            <person name="Kai Ling C."/>
        </authorList>
    </citation>
    <scope>NUCLEOTIDE SEQUENCE</scope>
    <source>
        <strain evidence="1">SBH312</strain>
    </source>
</reference>
<evidence type="ECO:0000313" key="2">
    <source>
        <dbReference type="Proteomes" id="UP001084650"/>
    </source>
</evidence>
<organism evidence="1 2">
    <name type="scientific">Mycolicibacterium iranicum</name>
    <name type="common">Mycobacterium iranicum</name>
    <dbReference type="NCBI Taxonomy" id="912594"/>
    <lineage>
        <taxon>Bacteria</taxon>
        <taxon>Bacillati</taxon>
        <taxon>Actinomycetota</taxon>
        <taxon>Actinomycetes</taxon>
        <taxon>Mycobacteriales</taxon>
        <taxon>Mycobacteriaceae</taxon>
        <taxon>Mycolicibacterium</taxon>
    </lineage>
</organism>
<accession>A0ABT4HPR3</accession>
<evidence type="ECO:0000313" key="1">
    <source>
        <dbReference type="EMBL" id="MCZ0732216.1"/>
    </source>
</evidence>
<gene>
    <name evidence="1" type="ORF">OY187_29610</name>
</gene>
<name>A0ABT4HPR3_MYCIR</name>